<proteinExistence type="predicted"/>
<name>A0A840YT98_9SPHN</name>
<dbReference type="AlphaFoldDB" id="A0A840YT98"/>
<accession>A0A840YT98</accession>
<reference evidence="2 3" key="1">
    <citation type="submission" date="2020-08" db="EMBL/GenBank/DDBJ databases">
        <title>Genomic Encyclopedia of Type Strains, Phase IV (KMG-IV): sequencing the most valuable type-strain genomes for metagenomic binning, comparative biology and taxonomic classification.</title>
        <authorList>
            <person name="Goeker M."/>
        </authorList>
    </citation>
    <scope>NUCLEOTIDE SEQUENCE [LARGE SCALE GENOMIC DNA]</scope>
    <source>
        <strain evidence="2 3">DSM 26736</strain>
    </source>
</reference>
<feature type="region of interest" description="Disordered" evidence="1">
    <location>
        <begin position="1"/>
        <end position="20"/>
    </location>
</feature>
<evidence type="ECO:0000256" key="1">
    <source>
        <dbReference type="SAM" id="MobiDB-lite"/>
    </source>
</evidence>
<organism evidence="2 3">
    <name type="scientific">Sphingomonas xinjiangensis</name>
    <dbReference type="NCBI Taxonomy" id="643568"/>
    <lineage>
        <taxon>Bacteria</taxon>
        <taxon>Pseudomonadati</taxon>
        <taxon>Pseudomonadota</taxon>
        <taxon>Alphaproteobacteria</taxon>
        <taxon>Sphingomonadales</taxon>
        <taxon>Sphingomonadaceae</taxon>
        <taxon>Sphingomonas</taxon>
    </lineage>
</organism>
<gene>
    <name evidence="2" type="ORF">FHT02_004198</name>
</gene>
<keyword evidence="3" id="KW-1185">Reference proteome</keyword>
<dbReference type="EMBL" id="JACIJF010000031">
    <property type="protein sequence ID" value="MBB5712936.1"/>
    <property type="molecule type" value="Genomic_DNA"/>
</dbReference>
<dbReference type="RefSeq" id="WP_184091832.1">
    <property type="nucleotide sequence ID" value="NZ_JACIJF010000031.1"/>
</dbReference>
<sequence>MTTYPLSEPATIYASEEDGTERKVVGQGTLEACAEIVERLPAQGRTSACIEMDELDLKFGPDEVDELSRFLREEGAGLSNRDISAIPDQTL</sequence>
<dbReference type="Proteomes" id="UP000527143">
    <property type="component" value="Unassembled WGS sequence"/>
</dbReference>
<evidence type="ECO:0000313" key="2">
    <source>
        <dbReference type="EMBL" id="MBB5712936.1"/>
    </source>
</evidence>
<comment type="caution">
    <text evidence="2">The sequence shown here is derived from an EMBL/GenBank/DDBJ whole genome shotgun (WGS) entry which is preliminary data.</text>
</comment>
<evidence type="ECO:0000313" key="3">
    <source>
        <dbReference type="Proteomes" id="UP000527143"/>
    </source>
</evidence>
<protein>
    <submittedName>
        <fullName evidence="2">Uncharacterized protein</fullName>
    </submittedName>
</protein>